<dbReference type="OrthoDB" id="2593747at2759"/>
<proteinExistence type="predicted"/>
<evidence type="ECO:0008006" key="3">
    <source>
        <dbReference type="Google" id="ProtNLM"/>
    </source>
</evidence>
<dbReference type="Proteomes" id="UP000053424">
    <property type="component" value="Unassembled WGS sequence"/>
</dbReference>
<name>A0A0C3C264_HEBCY</name>
<dbReference type="Gene3D" id="3.30.710.10">
    <property type="entry name" value="Potassium Channel Kv1.1, Chain A"/>
    <property type="match status" value="1"/>
</dbReference>
<organism evidence="1 2">
    <name type="scientific">Hebeloma cylindrosporum</name>
    <dbReference type="NCBI Taxonomy" id="76867"/>
    <lineage>
        <taxon>Eukaryota</taxon>
        <taxon>Fungi</taxon>
        <taxon>Dikarya</taxon>
        <taxon>Basidiomycota</taxon>
        <taxon>Agaricomycotina</taxon>
        <taxon>Agaricomycetes</taxon>
        <taxon>Agaricomycetidae</taxon>
        <taxon>Agaricales</taxon>
        <taxon>Agaricineae</taxon>
        <taxon>Hymenogastraceae</taxon>
        <taxon>Hebeloma</taxon>
    </lineage>
</organism>
<evidence type="ECO:0000313" key="2">
    <source>
        <dbReference type="Proteomes" id="UP000053424"/>
    </source>
</evidence>
<evidence type="ECO:0000313" key="1">
    <source>
        <dbReference type="EMBL" id="KIM37711.1"/>
    </source>
</evidence>
<dbReference type="EMBL" id="KN831795">
    <property type="protein sequence ID" value="KIM37711.1"/>
    <property type="molecule type" value="Genomic_DNA"/>
</dbReference>
<gene>
    <name evidence="1" type="ORF">M413DRAFT_254038</name>
</gene>
<protein>
    <recommendedName>
        <fullName evidence="3">BTB domain-containing protein</fullName>
    </recommendedName>
</protein>
<dbReference type="STRING" id="686832.A0A0C3C264"/>
<keyword evidence="2" id="KW-1185">Reference proteome</keyword>
<sequence>MGQGQDTQFSEFDWDSIFFKVEDRTFCVPRYEFIQSSEVFAGMFLLPLGPGVSVEGQDGENPIVLEGYKKDEFASLLKVMYPRANSLISGTPPTLDLKLGKEEWVNVLKLSTIWNMEKIRRYSIHRLSTDFAVSPMEKINLARAYRVSVWIKEGVTTLVSSAHKPSFDSLASLGWETAARILWIRDNTGPNLNTLHFRRDDIKCGHCPSSSSLISFNHRCPRCQGIVRPDGELTATVPSGPVPSPAVAGPDAAAAGDRRVLLQDIRCGRLDSCQGGIFTCIVVGCPSCNVRIGPNDLVKVRPKSMLKEMIEGMFGEEIRNYEVT</sequence>
<reference evidence="1 2" key="1">
    <citation type="submission" date="2014-04" db="EMBL/GenBank/DDBJ databases">
        <authorList>
            <consortium name="DOE Joint Genome Institute"/>
            <person name="Kuo A."/>
            <person name="Gay G."/>
            <person name="Dore J."/>
            <person name="Kohler A."/>
            <person name="Nagy L.G."/>
            <person name="Floudas D."/>
            <person name="Copeland A."/>
            <person name="Barry K.W."/>
            <person name="Cichocki N."/>
            <person name="Veneault-Fourrey C."/>
            <person name="LaButti K."/>
            <person name="Lindquist E.A."/>
            <person name="Lipzen A."/>
            <person name="Lundell T."/>
            <person name="Morin E."/>
            <person name="Murat C."/>
            <person name="Sun H."/>
            <person name="Tunlid A."/>
            <person name="Henrissat B."/>
            <person name="Grigoriev I.V."/>
            <person name="Hibbett D.S."/>
            <person name="Martin F."/>
            <person name="Nordberg H.P."/>
            <person name="Cantor M.N."/>
            <person name="Hua S.X."/>
        </authorList>
    </citation>
    <scope>NUCLEOTIDE SEQUENCE [LARGE SCALE GENOMIC DNA]</scope>
    <source>
        <strain evidence="2">h7</strain>
    </source>
</reference>
<dbReference type="InterPro" id="IPR011333">
    <property type="entry name" value="SKP1/BTB/POZ_sf"/>
</dbReference>
<dbReference type="HOGENOM" id="CLU_047592_2_0_1"/>
<accession>A0A0C3C264</accession>
<reference evidence="2" key="2">
    <citation type="submission" date="2015-01" db="EMBL/GenBank/DDBJ databases">
        <title>Evolutionary Origins and Diversification of the Mycorrhizal Mutualists.</title>
        <authorList>
            <consortium name="DOE Joint Genome Institute"/>
            <consortium name="Mycorrhizal Genomics Consortium"/>
            <person name="Kohler A."/>
            <person name="Kuo A."/>
            <person name="Nagy L.G."/>
            <person name="Floudas D."/>
            <person name="Copeland A."/>
            <person name="Barry K.W."/>
            <person name="Cichocki N."/>
            <person name="Veneault-Fourrey C."/>
            <person name="LaButti K."/>
            <person name="Lindquist E.A."/>
            <person name="Lipzen A."/>
            <person name="Lundell T."/>
            <person name="Morin E."/>
            <person name="Murat C."/>
            <person name="Riley R."/>
            <person name="Ohm R."/>
            <person name="Sun H."/>
            <person name="Tunlid A."/>
            <person name="Henrissat B."/>
            <person name="Grigoriev I.V."/>
            <person name="Hibbett D.S."/>
            <person name="Martin F."/>
        </authorList>
    </citation>
    <scope>NUCLEOTIDE SEQUENCE [LARGE SCALE GENOMIC DNA]</scope>
    <source>
        <strain evidence="2">h7</strain>
    </source>
</reference>
<dbReference type="AlphaFoldDB" id="A0A0C3C264"/>